<dbReference type="EMBL" id="JASPKY010000005">
    <property type="protein sequence ID" value="KAK9754836.1"/>
    <property type="molecule type" value="Genomic_DNA"/>
</dbReference>
<dbReference type="GO" id="GO:0051082">
    <property type="term" value="F:unfolded protein binding"/>
    <property type="evidence" value="ECO:0007669"/>
    <property type="project" value="TreeGrafter"/>
</dbReference>
<organism evidence="9 10">
    <name type="scientific">Popillia japonica</name>
    <name type="common">Japanese beetle</name>
    <dbReference type="NCBI Taxonomy" id="7064"/>
    <lineage>
        <taxon>Eukaryota</taxon>
        <taxon>Metazoa</taxon>
        <taxon>Ecdysozoa</taxon>
        <taxon>Arthropoda</taxon>
        <taxon>Hexapoda</taxon>
        <taxon>Insecta</taxon>
        <taxon>Pterygota</taxon>
        <taxon>Neoptera</taxon>
        <taxon>Endopterygota</taxon>
        <taxon>Coleoptera</taxon>
        <taxon>Polyphaga</taxon>
        <taxon>Scarabaeiformia</taxon>
        <taxon>Scarabaeidae</taxon>
        <taxon>Rutelinae</taxon>
        <taxon>Popillia</taxon>
    </lineage>
</organism>
<dbReference type="PANTHER" id="PTHR33968:SF1">
    <property type="entry name" value="PROTEIN PET100 HOMOLOG, MITOCHONDRIAL"/>
    <property type="match status" value="1"/>
</dbReference>
<comment type="subcellular location">
    <subcellularLocation>
        <location evidence="1">Membrane</location>
        <topology evidence="1">Single-pass membrane protein</topology>
    </subcellularLocation>
    <subcellularLocation>
        <location evidence="2">Mitochondrion membrane</location>
    </subcellularLocation>
</comment>
<evidence type="ECO:0000256" key="8">
    <source>
        <dbReference type="ARBA" id="ARBA00038077"/>
    </source>
</evidence>
<comment type="similarity">
    <text evidence="8">Belongs to the PET100 family.</text>
</comment>
<keyword evidence="4" id="KW-0809">Transit peptide</keyword>
<comment type="caution">
    <text evidence="9">The sequence shown here is derived from an EMBL/GenBank/DDBJ whole genome shotgun (WGS) entry which is preliminary data.</text>
</comment>
<accession>A0AAW1N724</accession>
<evidence type="ECO:0000256" key="5">
    <source>
        <dbReference type="ARBA" id="ARBA00022989"/>
    </source>
</evidence>
<proteinExistence type="inferred from homology"/>
<name>A0AAW1N724_POPJA</name>
<evidence type="ECO:0000256" key="7">
    <source>
        <dbReference type="ARBA" id="ARBA00023136"/>
    </source>
</evidence>
<evidence type="ECO:0000256" key="6">
    <source>
        <dbReference type="ARBA" id="ARBA00023128"/>
    </source>
</evidence>
<dbReference type="Proteomes" id="UP001458880">
    <property type="component" value="Unassembled WGS sequence"/>
</dbReference>
<evidence type="ECO:0000256" key="4">
    <source>
        <dbReference type="ARBA" id="ARBA00022946"/>
    </source>
</evidence>
<keyword evidence="7" id="KW-0472">Membrane</keyword>
<evidence type="ECO:0000256" key="2">
    <source>
        <dbReference type="ARBA" id="ARBA00004325"/>
    </source>
</evidence>
<dbReference type="GO" id="GO:0005743">
    <property type="term" value="C:mitochondrial inner membrane"/>
    <property type="evidence" value="ECO:0007669"/>
    <property type="project" value="TreeGrafter"/>
</dbReference>
<keyword evidence="3" id="KW-0812">Transmembrane</keyword>
<evidence type="ECO:0008006" key="11">
    <source>
        <dbReference type="Google" id="ProtNLM"/>
    </source>
</evidence>
<keyword evidence="6" id="KW-0496">Mitochondrion</keyword>
<sequence>MLSLLLHPFLIVKFDIVFVFAACAVCFSHTGGVVSKVSITIIATLQEMGGWKLEVAKMAIYMTFPVALFHYFNQPQYFEDWVTKMKRELYPPEKEEVRAHFEEAKRQVREQHEMKMLRAMEQNKT</sequence>
<keyword evidence="5" id="KW-1133">Transmembrane helix</keyword>
<evidence type="ECO:0000256" key="3">
    <source>
        <dbReference type="ARBA" id="ARBA00022692"/>
    </source>
</evidence>
<keyword evidence="10" id="KW-1185">Reference proteome</keyword>
<dbReference type="GO" id="GO:0033617">
    <property type="term" value="P:mitochondrial respiratory chain complex IV assembly"/>
    <property type="evidence" value="ECO:0007669"/>
    <property type="project" value="InterPro"/>
</dbReference>
<dbReference type="Pfam" id="PF09803">
    <property type="entry name" value="Pet100"/>
    <property type="match status" value="1"/>
</dbReference>
<evidence type="ECO:0000313" key="9">
    <source>
        <dbReference type="EMBL" id="KAK9754836.1"/>
    </source>
</evidence>
<dbReference type="InterPro" id="IPR018625">
    <property type="entry name" value="Pet100"/>
</dbReference>
<evidence type="ECO:0000256" key="1">
    <source>
        <dbReference type="ARBA" id="ARBA00004167"/>
    </source>
</evidence>
<dbReference type="AlphaFoldDB" id="A0AAW1N724"/>
<protein>
    <recommendedName>
        <fullName evidence="11">Protein PET100 homolog, mitochondrial</fullName>
    </recommendedName>
</protein>
<dbReference type="PANTHER" id="PTHR33968">
    <property type="entry name" value="PROTEIN PET100 HOMOLOG, MITOCHONDRIAL"/>
    <property type="match status" value="1"/>
</dbReference>
<evidence type="ECO:0000313" key="10">
    <source>
        <dbReference type="Proteomes" id="UP001458880"/>
    </source>
</evidence>
<gene>
    <name evidence="9" type="ORF">QE152_g1006</name>
</gene>
<reference evidence="9 10" key="1">
    <citation type="journal article" date="2024" name="BMC Genomics">
        <title>De novo assembly and annotation of Popillia japonica's genome with initial clues to its potential as an invasive pest.</title>
        <authorList>
            <person name="Cucini C."/>
            <person name="Boschi S."/>
            <person name="Funari R."/>
            <person name="Cardaioli E."/>
            <person name="Iannotti N."/>
            <person name="Marturano G."/>
            <person name="Paoli F."/>
            <person name="Bruttini M."/>
            <person name="Carapelli A."/>
            <person name="Frati F."/>
            <person name="Nardi F."/>
        </authorList>
    </citation>
    <scope>NUCLEOTIDE SEQUENCE [LARGE SCALE GENOMIC DNA]</scope>
    <source>
        <strain evidence="9">DMR45628</strain>
    </source>
</reference>